<feature type="transmembrane region" description="Helical" evidence="6">
    <location>
        <begin position="107"/>
        <end position="126"/>
    </location>
</feature>
<dbReference type="RefSeq" id="XP_009549559.1">
    <property type="nucleotide sequence ID" value="XM_009551264.1"/>
</dbReference>
<dbReference type="InterPro" id="IPR004695">
    <property type="entry name" value="SLAC1/Mae1/Ssu1/TehA"/>
</dbReference>
<feature type="transmembrane region" description="Helical" evidence="6">
    <location>
        <begin position="76"/>
        <end position="95"/>
    </location>
</feature>
<dbReference type="Proteomes" id="UP000030671">
    <property type="component" value="Unassembled WGS sequence"/>
</dbReference>
<evidence type="ECO:0000256" key="6">
    <source>
        <dbReference type="SAM" id="Phobius"/>
    </source>
</evidence>
<proteinExistence type="predicted"/>
<dbReference type="GO" id="GO:0015140">
    <property type="term" value="F:malate transmembrane transporter activity"/>
    <property type="evidence" value="ECO:0007669"/>
    <property type="project" value="InterPro"/>
</dbReference>
<dbReference type="OrthoDB" id="2901184at2759"/>
<evidence type="ECO:0000256" key="5">
    <source>
        <dbReference type="SAM" id="MobiDB-lite"/>
    </source>
</evidence>
<feature type="transmembrane region" description="Helical" evidence="6">
    <location>
        <begin position="392"/>
        <end position="416"/>
    </location>
</feature>
<dbReference type="GeneID" id="20675348"/>
<dbReference type="PANTHER" id="PTHR31162:SF0">
    <property type="entry name" value="MALIC ACID TRANSPORT PROTEIN"/>
    <property type="match status" value="1"/>
</dbReference>
<gene>
    <name evidence="7" type="ORF">HETIRDRAFT_441308</name>
</gene>
<keyword evidence="3 6" id="KW-1133">Transmembrane helix</keyword>
<feature type="transmembrane region" description="Helical" evidence="6">
    <location>
        <begin position="322"/>
        <end position="349"/>
    </location>
</feature>
<keyword evidence="8" id="KW-1185">Reference proteome</keyword>
<feature type="transmembrane region" description="Helical" evidence="6">
    <location>
        <begin position="179"/>
        <end position="200"/>
    </location>
</feature>
<dbReference type="GO" id="GO:0016020">
    <property type="term" value="C:membrane"/>
    <property type="evidence" value="ECO:0007669"/>
    <property type="project" value="UniProtKB-SubCell"/>
</dbReference>
<evidence type="ECO:0000313" key="7">
    <source>
        <dbReference type="EMBL" id="ETW79316.1"/>
    </source>
</evidence>
<dbReference type="InterPro" id="IPR038665">
    <property type="entry name" value="Voltage-dep_anion_channel_sf"/>
</dbReference>
<organism evidence="7 8">
    <name type="scientific">Heterobasidion irregulare (strain TC 32-1)</name>
    <dbReference type="NCBI Taxonomy" id="747525"/>
    <lineage>
        <taxon>Eukaryota</taxon>
        <taxon>Fungi</taxon>
        <taxon>Dikarya</taxon>
        <taxon>Basidiomycota</taxon>
        <taxon>Agaricomycotina</taxon>
        <taxon>Agaricomycetes</taxon>
        <taxon>Russulales</taxon>
        <taxon>Bondarzewiaceae</taxon>
        <taxon>Heterobasidion</taxon>
        <taxon>Heterobasidion annosum species complex</taxon>
    </lineage>
</organism>
<dbReference type="InParanoid" id="W4K2N7"/>
<reference evidence="7 8" key="1">
    <citation type="journal article" date="2012" name="New Phytol.">
        <title>Insight into trade-off between wood decay and parasitism from the genome of a fungal forest pathogen.</title>
        <authorList>
            <person name="Olson A."/>
            <person name="Aerts A."/>
            <person name="Asiegbu F."/>
            <person name="Belbahri L."/>
            <person name="Bouzid O."/>
            <person name="Broberg A."/>
            <person name="Canback B."/>
            <person name="Coutinho P.M."/>
            <person name="Cullen D."/>
            <person name="Dalman K."/>
            <person name="Deflorio G."/>
            <person name="van Diepen L.T."/>
            <person name="Dunand C."/>
            <person name="Duplessis S."/>
            <person name="Durling M."/>
            <person name="Gonthier P."/>
            <person name="Grimwood J."/>
            <person name="Fossdal C.G."/>
            <person name="Hansson D."/>
            <person name="Henrissat B."/>
            <person name="Hietala A."/>
            <person name="Himmelstrand K."/>
            <person name="Hoffmeister D."/>
            <person name="Hogberg N."/>
            <person name="James T.Y."/>
            <person name="Karlsson M."/>
            <person name="Kohler A."/>
            <person name="Kues U."/>
            <person name="Lee Y.H."/>
            <person name="Lin Y.C."/>
            <person name="Lind M."/>
            <person name="Lindquist E."/>
            <person name="Lombard V."/>
            <person name="Lucas S."/>
            <person name="Lunden K."/>
            <person name="Morin E."/>
            <person name="Murat C."/>
            <person name="Park J."/>
            <person name="Raffaello T."/>
            <person name="Rouze P."/>
            <person name="Salamov A."/>
            <person name="Schmutz J."/>
            <person name="Solheim H."/>
            <person name="Stahlberg J."/>
            <person name="Velez H."/>
            <person name="de Vries R.P."/>
            <person name="Wiebenga A."/>
            <person name="Woodward S."/>
            <person name="Yakovlev I."/>
            <person name="Garbelotto M."/>
            <person name="Martin F."/>
            <person name="Grigoriev I.V."/>
            <person name="Stenlid J."/>
        </authorList>
    </citation>
    <scope>NUCLEOTIDE SEQUENCE [LARGE SCALE GENOMIC DNA]</scope>
    <source>
        <strain evidence="7 8">TC 32-1</strain>
    </source>
</reference>
<dbReference type="KEGG" id="hir:HETIRDRAFT_441308"/>
<dbReference type="eggNOG" id="ENOG502R08Y">
    <property type="taxonomic scope" value="Eukaryota"/>
</dbReference>
<dbReference type="Pfam" id="PF03595">
    <property type="entry name" value="SLAC1"/>
    <property type="match status" value="1"/>
</dbReference>
<dbReference type="PANTHER" id="PTHR31162">
    <property type="entry name" value="MALIC ACID TRANSPORT PROTEIN-RELATED"/>
    <property type="match status" value="1"/>
</dbReference>
<evidence type="ECO:0000256" key="3">
    <source>
        <dbReference type="ARBA" id="ARBA00022989"/>
    </source>
</evidence>
<feature type="transmembrane region" description="Helical" evidence="6">
    <location>
        <begin position="243"/>
        <end position="268"/>
    </location>
</feature>
<evidence type="ECO:0000313" key="8">
    <source>
        <dbReference type="Proteomes" id="UP000030671"/>
    </source>
</evidence>
<dbReference type="InterPro" id="IPR030185">
    <property type="entry name" value="Mae1"/>
</dbReference>
<protein>
    <submittedName>
        <fullName evidence="7">C4-dicarboxylate transporter</fullName>
    </submittedName>
</protein>
<dbReference type="HOGENOM" id="CLU_030057_3_0_1"/>
<evidence type="ECO:0000256" key="4">
    <source>
        <dbReference type="ARBA" id="ARBA00023136"/>
    </source>
</evidence>
<dbReference type="AlphaFoldDB" id="W4K2N7"/>
<dbReference type="CDD" id="cd09317">
    <property type="entry name" value="TDT_Mae1_like"/>
    <property type="match status" value="1"/>
</dbReference>
<feature type="transmembrane region" description="Helical" evidence="6">
    <location>
        <begin position="361"/>
        <end position="380"/>
    </location>
</feature>
<accession>W4K2N7</accession>
<dbReference type="Gene3D" id="1.50.10.150">
    <property type="entry name" value="Voltage-dependent anion channel"/>
    <property type="match status" value="1"/>
</dbReference>
<evidence type="ECO:0000256" key="2">
    <source>
        <dbReference type="ARBA" id="ARBA00022692"/>
    </source>
</evidence>
<keyword evidence="2 6" id="KW-0812">Transmembrane</keyword>
<keyword evidence="4 6" id="KW-0472">Membrane</keyword>
<name>W4K2N7_HETIT</name>
<feature type="transmembrane region" description="Helical" evidence="6">
    <location>
        <begin position="146"/>
        <end position="167"/>
    </location>
</feature>
<comment type="subcellular location">
    <subcellularLocation>
        <location evidence="1">Membrane</location>
        <topology evidence="1">Multi-pass membrane protein</topology>
    </subcellularLocation>
</comment>
<evidence type="ECO:0000256" key="1">
    <source>
        <dbReference type="ARBA" id="ARBA00004141"/>
    </source>
</evidence>
<feature type="transmembrane region" description="Helical" evidence="6">
    <location>
        <begin position="212"/>
        <end position="231"/>
    </location>
</feature>
<dbReference type="EMBL" id="KI925461">
    <property type="protein sequence ID" value="ETW79316.1"/>
    <property type="molecule type" value="Genomic_DNA"/>
</dbReference>
<sequence>MLPQIMESARPSSHLEHENIPLGQWTSRASSTVTLAAPIGGRYTLSPSPPLSTRQPQPTSSPPVNRVARRIHGWSWQAFPIGMGTGAVYVTLSGIKYHSPVLTHVETAFYFLNMALFIINTTTLLLQALLYPRQAKRLITDPTKGIFVPLIVLSFATIIIGTINYAVPPGHIGPRFIYALFWVYVSLSVLVCFPMLMIWFNKPHDLKTFTPAWAFLVFPMMLVGVVAFNVLRVMEPTDTRAVGVLFTGYFFQGLGFFVTLFYICIYMLRVMMTGFMDGHQANGAFVACGPPGFTALALINLGAHAKEILPAHNLVSPQAGEIWYASSVLWGLLLFGLAVFLFVFGVLPYWFKLHKHLNEILGCWALTFPNVGWISTLRVLGDTLDIPGFYVVHITMAVLMCGTWLVLFGLTVLAFWKGKIFLARGEDVLRDTKAVREGEV</sequence>
<feature type="region of interest" description="Disordered" evidence="5">
    <location>
        <begin position="1"/>
        <end position="21"/>
    </location>
</feature>
<feature type="transmembrane region" description="Helical" evidence="6">
    <location>
        <begin position="280"/>
        <end position="302"/>
    </location>
</feature>